<organism evidence="1 2">
    <name type="scientific">Neorhizobium lilium</name>
    <dbReference type="NCBI Taxonomy" id="2503024"/>
    <lineage>
        <taxon>Bacteria</taxon>
        <taxon>Pseudomonadati</taxon>
        <taxon>Pseudomonadota</taxon>
        <taxon>Alphaproteobacteria</taxon>
        <taxon>Hyphomicrobiales</taxon>
        <taxon>Rhizobiaceae</taxon>
        <taxon>Rhizobium/Agrobacterium group</taxon>
        <taxon>Neorhizobium</taxon>
    </lineage>
</organism>
<dbReference type="EMBL" id="SBIP01000002">
    <property type="protein sequence ID" value="RWX78950.1"/>
    <property type="molecule type" value="Genomic_DNA"/>
</dbReference>
<gene>
    <name evidence="1" type="ORF">EPK99_10265</name>
</gene>
<name>A0A3S3RL17_9HYPH</name>
<proteinExistence type="predicted"/>
<evidence type="ECO:0000313" key="2">
    <source>
        <dbReference type="Proteomes" id="UP000287687"/>
    </source>
</evidence>
<evidence type="ECO:0000313" key="1">
    <source>
        <dbReference type="EMBL" id="RWX78950.1"/>
    </source>
</evidence>
<protein>
    <submittedName>
        <fullName evidence="1">Uncharacterized protein</fullName>
    </submittedName>
</protein>
<dbReference type="RefSeq" id="WP_128442925.1">
    <property type="nucleotide sequence ID" value="NZ_SBIP01000002.1"/>
</dbReference>
<keyword evidence="2" id="KW-1185">Reference proteome</keyword>
<comment type="caution">
    <text evidence="1">The sequence shown here is derived from an EMBL/GenBank/DDBJ whole genome shotgun (WGS) entry which is preliminary data.</text>
</comment>
<dbReference type="AlphaFoldDB" id="A0A3S3RL17"/>
<dbReference type="OrthoDB" id="8374086at2"/>
<reference evidence="1 2" key="1">
    <citation type="submission" date="2019-01" db="EMBL/GenBank/DDBJ databases">
        <title>The draft genome of Rhizobium sp. 24NR.</title>
        <authorList>
            <person name="Liu L."/>
            <person name="Liang L."/>
            <person name="Shi S."/>
            <person name="Xu L."/>
            <person name="Wang X."/>
            <person name="Li L."/>
            <person name="Zhang X."/>
        </authorList>
    </citation>
    <scope>NUCLEOTIDE SEQUENCE [LARGE SCALE GENOMIC DNA]</scope>
    <source>
        <strain evidence="1 2">24NR</strain>
    </source>
</reference>
<dbReference type="Proteomes" id="UP000287687">
    <property type="component" value="Unassembled WGS sequence"/>
</dbReference>
<accession>A0A3S3RL17</accession>
<sequence length="82" mass="8708">MPDKSEADLEARRRSLALEGAFLLLIDGLAMRGTISAGEAEDMLRILAKSSDFSAARASTSMRMVQQLKQLRGGDGVVTPGA</sequence>